<evidence type="ECO:0000256" key="2">
    <source>
        <dbReference type="SAM" id="SignalP"/>
    </source>
</evidence>
<feature type="chain" id="PRO_5038983070" description="Sensor domain-containing protein" evidence="2">
    <location>
        <begin position="22"/>
        <end position="236"/>
    </location>
</feature>
<dbReference type="AlphaFoldDB" id="A0A919DQS6"/>
<evidence type="ECO:0000256" key="1">
    <source>
        <dbReference type="SAM" id="MobiDB-lite"/>
    </source>
</evidence>
<gene>
    <name evidence="3" type="ORF">GCM10014715_25180</name>
</gene>
<feature type="region of interest" description="Disordered" evidence="1">
    <location>
        <begin position="29"/>
        <end position="49"/>
    </location>
</feature>
<comment type="caution">
    <text evidence="3">The sequence shown here is derived from an EMBL/GenBank/DDBJ whole genome shotgun (WGS) entry which is preliminary data.</text>
</comment>
<organism evidence="3 4">
    <name type="scientific">Streptomyces spiralis</name>
    <dbReference type="NCBI Taxonomy" id="66376"/>
    <lineage>
        <taxon>Bacteria</taxon>
        <taxon>Bacillati</taxon>
        <taxon>Actinomycetota</taxon>
        <taxon>Actinomycetes</taxon>
        <taxon>Kitasatosporales</taxon>
        <taxon>Streptomycetaceae</taxon>
        <taxon>Streptomyces</taxon>
    </lineage>
</organism>
<evidence type="ECO:0000313" key="4">
    <source>
        <dbReference type="Proteomes" id="UP000641386"/>
    </source>
</evidence>
<reference evidence="3" key="2">
    <citation type="submission" date="2020-09" db="EMBL/GenBank/DDBJ databases">
        <authorList>
            <person name="Sun Q."/>
            <person name="Ohkuma M."/>
        </authorList>
    </citation>
    <scope>NUCLEOTIDE SEQUENCE</scope>
    <source>
        <strain evidence="3">JCM 3302</strain>
    </source>
</reference>
<reference evidence="3" key="1">
    <citation type="journal article" date="2014" name="Int. J. Syst. Evol. Microbiol.">
        <title>Complete genome sequence of Corynebacterium casei LMG S-19264T (=DSM 44701T), isolated from a smear-ripened cheese.</title>
        <authorList>
            <consortium name="US DOE Joint Genome Institute (JGI-PGF)"/>
            <person name="Walter F."/>
            <person name="Albersmeier A."/>
            <person name="Kalinowski J."/>
            <person name="Ruckert C."/>
        </authorList>
    </citation>
    <scope>NUCLEOTIDE SEQUENCE</scope>
    <source>
        <strain evidence="3">JCM 3302</strain>
    </source>
</reference>
<evidence type="ECO:0000313" key="3">
    <source>
        <dbReference type="EMBL" id="GHE70160.1"/>
    </source>
</evidence>
<evidence type="ECO:0008006" key="5">
    <source>
        <dbReference type="Google" id="ProtNLM"/>
    </source>
</evidence>
<dbReference type="EMBL" id="BNBC01000009">
    <property type="protein sequence ID" value="GHE70160.1"/>
    <property type="molecule type" value="Genomic_DNA"/>
</dbReference>
<feature type="signal peptide" evidence="2">
    <location>
        <begin position="1"/>
        <end position="21"/>
    </location>
</feature>
<sequence length="236" mass="24124">MHIPSRAARVLAVAALPLALAACGSTESSSAKATASPSHSADPNAGLPTGAQLKKALAPASFFRAGFTSDPDATRDTGDTYVPPATKSPAKPDCTRLGGTSWIDIAGVTGVSFAQGDYVSENTSEEIAQQIDTFRGTTAASVLKEVKTIATTTCATFTDPQTHTKVKVAARATPGLGDEACTITLTDASWENGTTLVAARVGTDLVSVLSTDGHDNGAATAKKLTQRIVTSLEKTS</sequence>
<keyword evidence="2" id="KW-0732">Signal</keyword>
<dbReference type="Proteomes" id="UP000641386">
    <property type="component" value="Unassembled WGS sequence"/>
</dbReference>
<dbReference type="PROSITE" id="PS51257">
    <property type="entry name" value="PROKAR_LIPOPROTEIN"/>
    <property type="match status" value="1"/>
</dbReference>
<name>A0A919DQS6_9ACTN</name>
<feature type="region of interest" description="Disordered" evidence="1">
    <location>
        <begin position="68"/>
        <end position="93"/>
    </location>
</feature>
<keyword evidence="4" id="KW-1185">Reference proteome</keyword>
<proteinExistence type="predicted"/>
<accession>A0A919DQS6</accession>
<dbReference type="RefSeq" id="WP_189899605.1">
    <property type="nucleotide sequence ID" value="NZ_BNBC01000009.1"/>
</dbReference>
<feature type="compositionally biased region" description="Low complexity" evidence="1">
    <location>
        <begin position="29"/>
        <end position="41"/>
    </location>
</feature>
<protein>
    <recommendedName>
        <fullName evidence="5">Sensor domain-containing protein</fullName>
    </recommendedName>
</protein>